<dbReference type="EMBL" id="UNSC01000007">
    <property type="protein sequence ID" value="SZD74044.1"/>
    <property type="molecule type" value="Genomic_DNA"/>
</dbReference>
<evidence type="ECO:0000313" key="14">
    <source>
        <dbReference type="Proteomes" id="UP000262142"/>
    </source>
</evidence>
<dbReference type="Pfam" id="PF01300">
    <property type="entry name" value="Sua5_yciO_yrdC"/>
    <property type="match status" value="1"/>
</dbReference>
<sequence length="182" mass="20171">MQKIIEALKNNGIVLMPTDTTFGLSSLAFEPEAFTKLKGIKKRDPKKTFLLLVASEAQLQRLVNVSDLAWDIMDYSEKPVTLIYDDILEVPDYLLSPEGSIGIRLTRDQNLIKIIQKVGQPLLSTSANLSGQASPKQFEEISEEIKKGVDYIAAEAPLFTPKYESSSIISLSKTGEIKVLRA</sequence>
<dbReference type="SUPFAM" id="SSF55821">
    <property type="entry name" value="YrdC/RibB"/>
    <property type="match status" value="1"/>
</dbReference>
<dbReference type="OrthoDB" id="9814580at2"/>
<keyword evidence="7" id="KW-0548">Nucleotidyltransferase</keyword>
<dbReference type="Proteomes" id="UP000262142">
    <property type="component" value="Unassembled WGS sequence"/>
</dbReference>
<dbReference type="GO" id="GO:0061710">
    <property type="term" value="F:L-threonylcarbamoyladenylate synthase"/>
    <property type="evidence" value="ECO:0007669"/>
    <property type="project" value="UniProtKB-EC"/>
</dbReference>
<evidence type="ECO:0000256" key="10">
    <source>
        <dbReference type="ARBA" id="ARBA00029774"/>
    </source>
</evidence>
<evidence type="ECO:0000256" key="4">
    <source>
        <dbReference type="ARBA" id="ARBA00022490"/>
    </source>
</evidence>
<comment type="similarity">
    <text evidence="2">Belongs to the SUA5 family.</text>
</comment>
<proteinExistence type="inferred from homology"/>
<reference evidence="13 14" key="1">
    <citation type="submission" date="2018-09" db="EMBL/GenBank/DDBJ databases">
        <authorList>
            <consortium name="Pathogen Informatics"/>
        </authorList>
    </citation>
    <scope>NUCLEOTIDE SEQUENCE [LARGE SCALE GENOMIC DNA]</scope>
    <source>
        <strain evidence="13 14">OH-22767</strain>
    </source>
</reference>
<evidence type="ECO:0000256" key="8">
    <source>
        <dbReference type="ARBA" id="ARBA00022741"/>
    </source>
</evidence>
<evidence type="ECO:0000256" key="11">
    <source>
        <dbReference type="ARBA" id="ARBA00048366"/>
    </source>
</evidence>
<keyword evidence="9" id="KW-0067">ATP-binding</keyword>
<dbReference type="EC" id="2.7.7.87" evidence="3"/>
<dbReference type="InterPro" id="IPR017945">
    <property type="entry name" value="DHBP_synth_RibB-like_a/b_dom"/>
</dbReference>
<protein>
    <recommendedName>
        <fullName evidence="10">L-threonylcarbamoyladenylate synthase</fullName>
        <ecNumber evidence="3">2.7.7.87</ecNumber>
    </recommendedName>
    <alternativeName>
        <fullName evidence="10">L-threonylcarbamoyladenylate synthase</fullName>
    </alternativeName>
</protein>
<gene>
    <name evidence="13" type="primary">rimN</name>
    <name evidence="13" type="ORF">SAMEA104719789_01501</name>
</gene>
<evidence type="ECO:0000256" key="9">
    <source>
        <dbReference type="ARBA" id="ARBA00022840"/>
    </source>
</evidence>
<keyword evidence="4" id="KW-0963">Cytoplasm</keyword>
<dbReference type="GO" id="GO:0000049">
    <property type="term" value="F:tRNA binding"/>
    <property type="evidence" value="ECO:0007669"/>
    <property type="project" value="TreeGrafter"/>
</dbReference>
<dbReference type="InterPro" id="IPR006070">
    <property type="entry name" value="Sua5-like_dom"/>
</dbReference>
<evidence type="ECO:0000256" key="5">
    <source>
        <dbReference type="ARBA" id="ARBA00022679"/>
    </source>
</evidence>
<dbReference type="Gene3D" id="3.90.870.10">
    <property type="entry name" value="DHBP synthase"/>
    <property type="match status" value="1"/>
</dbReference>
<keyword evidence="14" id="KW-1185">Reference proteome</keyword>
<feature type="domain" description="YrdC-like" evidence="12">
    <location>
        <begin position="1"/>
        <end position="182"/>
    </location>
</feature>
<evidence type="ECO:0000256" key="2">
    <source>
        <dbReference type="ARBA" id="ARBA00007663"/>
    </source>
</evidence>
<name>A0A383U2D3_9FLAO</name>
<dbReference type="RefSeq" id="WP_119059691.1">
    <property type="nucleotide sequence ID" value="NZ_UNSC01000007.1"/>
</dbReference>
<evidence type="ECO:0000256" key="1">
    <source>
        <dbReference type="ARBA" id="ARBA00004496"/>
    </source>
</evidence>
<organism evidence="13 14">
    <name type="scientific">Candidatus Ornithobacterium hominis</name>
    <dbReference type="NCBI Taxonomy" id="2497989"/>
    <lineage>
        <taxon>Bacteria</taxon>
        <taxon>Pseudomonadati</taxon>
        <taxon>Bacteroidota</taxon>
        <taxon>Flavobacteriia</taxon>
        <taxon>Flavobacteriales</taxon>
        <taxon>Weeksellaceae</taxon>
        <taxon>Ornithobacterium</taxon>
    </lineage>
</organism>
<dbReference type="PROSITE" id="PS51163">
    <property type="entry name" value="YRDC"/>
    <property type="match status" value="1"/>
</dbReference>
<comment type="catalytic activity">
    <reaction evidence="11">
        <text>L-threonine + hydrogencarbonate + ATP = L-threonylcarbamoyladenylate + diphosphate + H2O</text>
        <dbReference type="Rhea" id="RHEA:36407"/>
        <dbReference type="ChEBI" id="CHEBI:15377"/>
        <dbReference type="ChEBI" id="CHEBI:17544"/>
        <dbReference type="ChEBI" id="CHEBI:30616"/>
        <dbReference type="ChEBI" id="CHEBI:33019"/>
        <dbReference type="ChEBI" id="CHEBI:57926"/>
        <dbReference type="ChEBI" id="CHEBI:73682"/>
        <dbReference type="EC" id="2.7.7.87"/>
    </reaction>
</comment>
<evidence type="ECO:0000256" key="7">
    <source>
        <dbReference type="ARBA" id="ARBA00022695"/>
    </source>
</evidence>
<dbReference type="PANTHER" id="PTHR17490:SF16">
    <property type="entry name" value="THREONYLCARBAMOYL-AMP SYNTHASE"/>
    <property type="match status" value="1"/>
</dbReference>
<keyword evidence="6" id="KW-0819">tRNA processing</keyword>
<comment type="subcellular location">
    <subcellularLocation>
        <location evidence="1">Cytoplasm</location>
    </subcellularLocation>
</comment>
<accession>A0A383U2D3</accession>
<dbReference type="InterPro" id="IPR050156">
    <property type="entry name" value="TC-AMP_synthase_SUA5"/>
</dbReference>
<evidence type="ECO:0000313" key="13">
    <source>
        <dbReference type="EMBL" id="SZD74044.1"/>
    </source>
</evidence>
<evidence type="ECO:0000259" key="12">
    <source>
        <dbReference type="PROSITE" id="PS51163"/>
    </source>
</evidence>
<evidence type="ECO:0000256" key="6">
    <source>
        <dbReference type="ARBA" id="ARBA00022694"/>
    </source>
</evidence>
<dbReference type="NCBIfam" id="TIGR00057">
    <property type="entry name" value="L-threonylcarbamoyladenylate synthase"/>
    <property type="match status" value="1"/>
</dbReference>
<dbReference type="GO" id="GO:0005524">
    <property type="term" value="F:ATP binding"/>
    <property type="evidence" value="ECO:0007669"/>
    <property type="project" value="UniProtKB-KW"/>
</dbReference>
<keyword evidence="8" id="KW-0547">Nucleotide-binding</keyword>
<keyword evidence="5" id="KW-0808">Transferase</keyword>
<dbReference type="GO" id="GO:0008033">
    <property type="term" value="P:tRNA processing"/>
    <property type="evidence" value="ECO:0007669"/>
    <property type="project" value="UniProtKB-KW"/>
</dbReference>
<evidence type="ECO:0000256" key="3">
    <source>
        <dbReference type="ARBA" id="ARBA00012584"/>
    </source>
</evidence>
<dbReference type="PANTHER" id="PTHR17490">
    <property type="entry name" value="SUA5"/>
    <property type="match status" value="1"/>
</dbReference>
<dbReference type="GO" id="GO:0006450">
    <property type="term" value="P:regulation of translational fidelity"/>
    <property type="evidence" value="ECO:0007669"/>
    <property type="project" value="TreeGrafter"/>
</dbReference>
<dbReference type="GO" id="GO:0005737">
    <property type="term" value="C:cytoplasm"/>
    <property type="evidence" value="ECO:0007669"/>
    <property type="project" value="UniProtKB-SubCell"/>
</dbReference>
<dbReference type="AlphaFoldDB" id="A0A383U2D3"/>
<dbReference type="GO" id="GO:0003725">
    <property type="term" value="F:double-stranded RNA binding"/>
    <property type="evidence" value="ECO:0007669"/>
    <property type="project" value="InterPro"/>
</dbReference>